<keyword evidence="3" id="KW-0597">Phosphoprotein</keyword>
<evidence type="ECO:0000256" key="7">
    <source>
        <dbReference type="SAM" id="Phobius"/>
    </source>
</evidence>
<dbReference type="InterPro" id="IPR036890">
    <property type="entry name" value="HATPase_C_sf"/>
</dbReference>
<dbReference type="PANTHER" id="PTHR34220:SF7">
    <property type="entry name" value="SENSOR HISTIDINE KINASE YPDA"/>
    <property type="match status" value="1"/>
</dbReference>
<evidence type="ECO:0000313" key="9">
    <source>
        <dbReference type="EMBL" id="MBB3113345.1"/>
    </source>
</evidence>
<evidence type="ECO:0000256" key="6">
    <source>
        <dbReference type="ARBA" id="ARBA00023136"/>
    </source>
</evidence>
<dbReference type="InterPro" id="IPR010559">
    <property type="entry name" value="Sig_transdc_His_kin_internal"/>
</dbReference>
<keyword evidence="2" id="KW-1003">Cell membrane</keyword>
<sequence>MLKTIKDQKLMNRALRFVIAFLILPSLFIFWFANSRASIAIQEQAGAALLELNRQNHATINRRLDAVDATMVSIMSTQQVQRWSAQKELLLRDRVNTYMSTEKLLMDSSRGVKFSLFLLTDNPQDYSFAPNTEISSNGVFFIKPSTIQPWLQQALDHGGAGAVQFVNGFGFQREPATTIAYLRAVVDISDYDNRAFGVFVATEMESELQAELNARSLPKSTEVYLTNTNGNVLAGSSSIASSYFVPEGGKQLMDNIRVTDDTMYLFTDSSAYGTRLVYQIPLDSLIGTHRKLQQIIQIAALGYFIVLSAFLFLFGRSILRPVSRLVRLTRSFEPGIVPVESKEVKRQDEIGFLFRAFYNMMERLNQLVKEKYVMEIKQKESELTLMHSQITPHLLYNTLDSIYWFGLRGGVPEVAGMVRDLSIVLRIGLSKGKEIIPLREEITHMEAYLHLQEKRYNHSFQFRTLVEEDVLEYLVPKVIIQPLVENAIIHGIGKMDGEGELWIRIGAEEDHLIIRVEDNGFRPVNLAKIEALLAGTADKDQGFGIRNVHMRVQLRFGPEFGLSYSIREEGGTIATIKLPLIRSEGEPA</sequence>
<feature type="domain" description="HAMP" evidence="8">
    <location>
        <begin position="316"/>
        <end position="369"/>
    </location>
</feature>
<dbReference type="Pfam" id="PF00672">
    <property type="entry name" value="HAMP"/>
    <property type="match status" value="1"/>
</dbReference>
<dbReference type="PROSITE" id="PS50885">
    <property type="entry name" value="HAMP"/>
    <property type="match status" value="1"/>
</dbReference>
<keyword evidence="6 7" id="KW-0472">Membrane</keyword>
<comment type="subcellular location">
    <subcellularLocation>
        <location evidence="1">Cell membrane</location>
        <topology evidence="1">Multi-pass membrane protein</topology>
    </subcellularLocation>
</comment>
<keyword evidence="7" id="KW-1133">Transmembrane helix</keyword>
<dbReference type="EC" id="2.7.13.3" evidence="9"/>
<dbReference type="InterPro" id="IPR003660">
    <property type="entry name" value="HAMP_dom"/>
</dbReference>
<keyword evidence="10" id="KW-1185">Reference proteome</keyword>
<dbReference type="Pfam" id="PF02518">
    <property type="entry name" value="HATPase_c"/>
    <property type="match status" value="1"/>
</dbReference>
<dbReference type="PANTHER" id="PTHR34220">
    <property type="entry name" value="SENSOR HISTIDINE KINASE YPDA"/>
    <property type="match status" value="1"/>
</dbReference>
<feature type="transmembrane region" description="Helical" evidence="7">
    <location>
        <begin position="14"/>
        <end position="33"/>
    </location>
</feature>
<evidence type="ECO:0000256" key="2">
    <source>
        <dbReference type="ARBA" id="ARBA00022475"/>
    </source>
</evidence>
<dbReference type="RefSeq" id="WP_183603434.1">
    <property type="nucleotide sequence ID" value="NZ_JACHXK010000018.1"/>
</dbReference>
<comment type="caution">
    <text evidence="9">The sequence shown here is derived from an EMBL/GenBank/DDBJ whole genome shotgun (WGS) entry which is preliminary data.</text>
</comment>
<dbReference type="InterPro" id="IPR003594">
    <property type="entry name" value="HATPase_dom"/>
</dbReference>
<proteinExistence type="predicted"/>
<evidence type="ECO:0000256" key="5">
    <source>
        <dbReference type="ARBA" id="ARBA00022777"/>
    </source>
</evidence>
<dbReference type="SMART" id="SM00304">
    <property type="entry name" value="HAMP"/>
    <property type="match status" value="1"/>
</dbReference>
<accession>A0A7W5B2Q2</accession>
<dbReference type="Proteomes" id="UP000570361">
    <property type="component" value="Unassembled WGS sequence"/>
</dbReference>
<evidence type="ECO:0000259" key="8">
    <source>
        <dbReference type="PROSITE" id="PS50885"/>
    </source>
</evidence>
<protein>
    <submittedName>
        <fullName evidence="9">Two-component system sensor histidine kinase YesM</fullName>
        <ecNumber evidence="9">2.7.13.3</ecNumber>
    </submittedName>
</protein>
<keyword evidence="4 9" id="KW-0808">Transferase</keyword>
<dbReference type="CDD" id="cd06225">
    <property type="entry name" value="HAMP"/>
    <property type="match status" value="1"/>
</dbReference>
<dbReference type="Gene3D" id="3.30.565.10">
    <property type="entry name" value="Histidine kinase-like ATPase, C-terminal domain"/>
    <property type="match status" value="1"/>
</dbReference>
<feature type="transmembrane region" description="Helical" evidence="7">
    <location>
        <begin position="295"/>
        <end position="314"/>
    </location>
</feature>
<dbReference type="Pfam" id="PF06580">
    <property type="entry name" value="His_kinase"/>
    <property type="match status" value="1"/>
</dbReference>
<name>A0A7W5B2Q2_9BACL</name>
<keyword evidence="7" id="KW-0812">Transmembrane</keyword>
<organism evidence="9 10">
    <name type="scientific">Paenibacillus phyllosphaerae</name>
    <dbReference type="NCBI Taxonomy" id="274593"/>
    <lineage>
        <taxon>Bacteria</taxon>
        <taxon>Bacillati</taxon>
        <taxon>Bacillota</taxon>
        <taxon>Bacilli</taxon>
        <taxon>Bacillales</taxon>
        <taxon>Paenibacillaceae</taxon>
        <taxon>Paenibacillus</taxon>
    </lineage>
</organism>
<gene>
    <name evidence="9" type="ORF">FHS18_005457</name>
</gene>
<reference evidence="9 10" key="1">
    <citation type="submission" date="2020-08" db="EMBL/GenBank/DDBJ databases">
        <title>Genomic Encyclopedia of Type Strains, Phase III (KMG-III): the genomes of soil and plant-associated and newly described type strains.</title>
        <authorList>
            <person name="Whitman W."/>
        </authorList>
    </citation>
    <scope>NUCLEOTIDE SEQUENCE [LARGE SCALE GENOMIC DNA]</scope>
    <source>
        <strain evidence="9 10">CECT 5862</strain>
    </source>
</reference>
<dbReference type="GO" id="GO:0005886">
    <property type="term" value="C:plasma membrane"/>
    <property type="evidence" value="ECO:0007669"/>
    <property type="project" value="UniProtKB-SubCell"/>
</dbReference>
<dbReference type="EMBL" id="JACHXK010000018">
    <property type="protein sequence ID" value="MBB3113345.1"/>
    <property type="molecule type" value="Genomic_DNA"/>
</dbReference>
<evidence type="ECO:0000313" key="10">
    <source>
        <dbReference type="Proteomes" id="UP000570361"/>
    </source>
</evidence>
<dbReference type="Gene3D" id="6.10.340.10">
    <property type="match status" value="1"/>
</dbReference>
<dbReference type="AlphaFoldDB" id="A0A7W5B2Q2"/>
<evidence type="ECO:0000256" key="1">
    <source>
        <dbReference type="ARBA" id="ARBA00004651"/>
    </source>
</evidence>
<dbReference type="InterPro" id="IPR050640">
    <property type="entry name" value="Bact_2-comp_sensor_kinase"/>
</dbReference>
<dbReference type="SUPFAM" id="SSF55874">
    <property type="entry name" value="ATPase domain of HSP90 chaperone/DNA topoisomerase II/histidine kinase"/>
    <property type="match status" value="1"/>
</dbReference>
<dbReference type="GO" id="GO:0000155">
    <property type="term" value="F:phosphorelay sensor kinase activity"/>
    <property type="evidence" value="ECO:0007669"/>
    <property type="project" value="InterPro"/>
</dbReference>
<evidence type="ECO:0000256" key="4">
    <source>
        <dbReference type="ARBA" id="ARBA00022679"/>
    </source>
</evidence>
<dbReference type="SUPFAM" id="SSF158472">
    <property type="entry name" value="HAMP domain-like"/>
    <property type="match status" value="1"/>
</dbReference>
<keyword evidence="5 9" id="KW-0418">Kinase</keyword>
<evidence type="ECO:0000256" key="3">
    <source>
        <dbReference type="ARBA" id="ARBA00022553"/>
    </source>
</evidence>